<dbReference type="Pfam" id="PF02464">
    <property type="entry name" value="CinA"/>
    <property type="match status" value="1"/>
</dbReference>
<reference evidence="2 3" key="1">
    <citation type="submission" date="2013-02" db="EMBL/GenBank/DDBJ databases">
        <title>The Genome Sequence of Acinetobacter calcoaceticus CIP 81.8.</title>
        <authorList>
            <consortium name="The Broad Institute Genome Sequencing Platform"/>
            <consortium name="The Broad Institute Genome Sequencing Center for Infectious Disease"/>
            <person name="Cerqueira G."/>
            <person name="Feldgarden M."/>
            <person name="Courvalin P."/>
            <person name="Perichon B."/>
            <person name="Grillot-Courvalin C."/>
            <person name="Clermont D."/>
            <person name="Rocha E."/>
            <person name="Yoon E.-J."/>
            <person name="Nemec A."/>
            <person name="Walker B."/>
            <person name="Young S.K."/>
            <person name="Zeng Q."/>
            <person name="Gargeya S."/>
            <person name="Fitzgerald M."/>
            <person name="Haas B."/>
            <person name="Abouelleil A."/>
            <person name="Alvarado L."/>
            <person name="Arachchi H.M."/>
            <person name="Berlin A.M."/>
            <person name="Chapman S.B."/>
            <person name="Dewar J."/>
            <person name="Goldberg J."/>
            <person name="Griggs A."/>
            <person name="Gujja S."/>
            <person name="Hansen M."/>
            <person name="Howarth C."/>
            <person name="Imamovic A."/>
            <person name="Larimer J."/>
            <person name="McCowan C."/>
            <person name="Murphy C."/>
            <person name="Neiman D."/>
            <person name="Pearson M."/>
            <person name="Priest M."/>
            <person name="Roberts A."/>
            <person name="Saif S."/>
            <person name="Shea T."/>
            <person name="Sisk P."/>
            <person name="Sykes S."/>
            <person name="Wortman J."/>
            <person name="Nusbaum C."/>
            <person name="Birren B."/>
        </authorList>
    </citation>
    <scope>NUCLEOTIDE SEQUENCE [LARGE SCALE GENOMIC DNA]</scope>
    <source>
        <strain evidence="2 3">CIP 81.8</strain>
    </source>
</reference>
<evidence type="ECO:0000259" key="1">
    <source>
        <dbReference type="Pfam" id="PF02464"/>
    </source>
</evidence>
<feature type="domain" description="CinA C-terminal" evidence="1">
    <location>
        <begin position="4"/>
        <end position="131"/>
    </location>
</feature>
<dbReference type="Gene3D" id="3.90.950.20">
    <property type="entry name" value="CinA-like"/>
    <property type="match status" value="1"/>
</dbReference>
<sequence>MFNSCCKLLAQEKVKIAFFESASAGYLAYRFSLSPYSGDILIGSLVSYDLRVKENTLHISSELIEKYTPESMQVTVEMIKKGKDLIKADLYVACTGLLKKGGSETKEKPVGTFFYSIYYKNNFYNFRRIFKGLPYIKLRQLVYYITQDIEFIILDNKKDNLTNKK</sequence>
<dbReference type="SUPFAM" id="SSF142433">
    <property type="entry name" value="CinA-like"/>
    <property type="match status" value="1"/>
</dbReference>
<protein>
    <recommendedName>
        <fullName evidence="1">CinA C-terminal domain-containing protein</fullName>
    </recommendedName>
</protein>
<dbReference type="InterPro" id="IPR036653">
    <property type="entry name" value="CinA-like_C"/>
</dbReference>
<dbReference type="Proteomes" id="UP000013024">
    <property type="component" value="Unassembled WGS sequence"/>
</dbReference>
<accession>A0ABN0K795</accession>
<evidence type="ECO:0000313" key="2">
    <source>
        <dbReference type="EMBL" id="ENV99372.1"/>
    </source>
</evidence>
<dbReference type="RefSeq" id="WP_005047632.1">
    <property type="nucleotide sequence ID" value="NZ_KB849780.1"/>
</dbReference>
<dbReference type="EMBL" id="APQI01000004">
    <property type="protein sequence ID" value="ENV99372.1"/>
    <property type="molecule type" value="Genomic_DNA"/>
</dbReference>
<keyword evidence="3" id="KW-1185">Reference proteome</keyword>
<organism evidence="2 3">
    <name type="scientific">Acinetobacter calcoaceticus DSM 30006 = CIP 81.8</name>
    <dbReference type="NCBI Taxonomy" id="981331"/>
    <lineage>
        <taxon>Bacteria</taxon>
        <taxon>Pseudomonadati</taxon>
        <taxon>Pseudomonadota</taxon>
        <taxon>Gammaproteobacteria</taxon>
        <taxon>Moraxellales</taxon>
        <taxon>Moraxellaceae</taxon>
        <taxon>Acinetobacter</taxon>
        <taxon>Acinetobacter calcoaceticus/baumannii complex</taxon>
    </lineage>
</organism>
<name>A0ABN0K795_ACICA</name>
<dbReference type="InterPro" id="IPR008136">
    <property type="entry name" value="CinA_C"/>
</dbReference>
<evidence type="ECO:0000313" key="3">
    <source>
        <dbReference type="Proteomes" id="UP000013024"/>
    </source>
</evidence>
<comment type="caution">
    <text evidence="2">The sequence shown here is derived from an EMBL/GenBank/DDBJ whole genome shotgun (WGS) entry which is preliminary data.</text>
</comment>
<gene>
    <name evidence="2" type="ORF">F936_02456</name>
</gene>
<proteinExistence type="predicted"/>
<dbReference type="GeneID" id="92919177"/>